<gene>
    <name evidence="2" type="ORF">S01H4_63775</name>
</gene>
<feature type="compositionally biased region" description="Low complexity" evidence="1">
    <location>
        <begin position="10"/>
        <end position="27"/>
    </location>
</feature>
<accession>X1CBU1</accession>
<name>X1CBU1_9ZZZZ</name>
<evidence type="ECO:0000313" key="2">
    <source>
        <dbReference type="EMBL" id="GAH05686.1"/>
    </source>
</evidence>
<feature type="region of interest" description="Disordered" evidence="1">
    <location>
        <begin position="1"/>
        <end position="70"/>
    </location>
</feature>
<feature type="compositionally biased region" description="Acidic residues" evidence="1">
    <location>
        <begin position="48"/>
        <end position="62"/>
    </location>
</feature>
<organism evidence="2">
    <name type="scientific">marine sediment metagenome</name>
    <dbReference type="NCBI Taxonomy" id="412755"/>
    <lineage>
        <taxon>unclassified sequences</taxon>
        <taxon>metagenomes</taxon>
        <taxon>ecological metagenomes</taxon>
    </lineage>
</organism>
<reference evidence="2" key="1">
    <citation type="journal article" date="2014" name="Front. Microbiol.">
        <title>High frequency of phylogenetically diverse reductive dehalogenase-homologous genes in deep subseafloor sedimentary metagenomes.</title>
        <authorList>
            <person name="Kawai M."/>
            <person name="Futagami T."/>
            <person name="Toyoda A."/>
            <person name="Takaki Y."/>
            <person name="Nishi S."/>
            <person name="Hori S."/>
            <person name="Arai W."/>
            <person name="Tsubouchi T."/>
            <person name="Morono Y."/>
            <person name="Uchiyama I."/>
            <person name="Ito T."/>
            <person name="Fujiyama A."/>
            <person name="Inagaki F."/>
            <person name="Takami H."/>
        </authorList>
    </citation>
    <scope>NUCLEOTIDE SEQUENCE</scope>
    <source>
        <strain evidence="2">Expedition CK06-06</strain>
    </source>
</reference>
<dbReference type="AlphaFoldDB" id="X1CBU1"/>
<proteinExistence type="predicted"/>
<protein>
    <submittedName>
        <fullName evidence="2">Uncharacterized protein</fullName>
    </submittedName>
</protein>
<evidence type="ECO:0000256" key="1">
    <source>
        <dbReference type="SAM" id="MobiDB-lite"/>
    </source>
</evidence>
<comment type="caution">
    <text evidence="2">The sequence shown here is derived from an EMBL/GenBank/DDBJ whole genome shotgun (WGS) entry which is preliminary data.</text>
</comment>
<dbReference type="EMBL" id="BART01038464">
    <property type="protein sequence ID" value="GAH05686.1"/>
    <property type="molecule type" value="Genomic_DNA"/>
</dbReference>
<sequence length="70" mass="7594">MIEAEKRSTRSSFNQSSNSAVADAVADLTENWPPPTRARCGDSILDTEFNEECDPPDGDVSCDDSCQTIP</sequence>